<evidence type="ECO:0000313" key="3">
    <source>
        <dbReference type="Proteomes" id="UP000004508"/>
    </source>
</evidence>
<dbReference type="EMBL" id="ADVG01000003">
    <property type="protein sequence ID" value="EFH85108.1"/>
    <property type="molecule type" value="Genomic_DNA"/>
</dbReference>
<sequence length="51" mass="5694">MEWFAQTPQYSFLNTLGHSILLVVFSLGGCCFEYTPFHAEWCAAPAAHDVS</sequence>
<proteinExistence type="predicted"/>
<comment type="caution">
    <text evidence="2">The sequence shown here is derived from an EMBL/GenBank/DDBJ whole genome shotgun (WGS) entry which is preliminary data.</text>
</comment>
<accession>D6TYN3</accession>
<gene>
    <name evidence="1" type="ORF">Krac_3847</name>
    <name evidence="2" type="ORF">Krac_6263</name>
</gene>
<dbReference type="AlphaFoldDB" id="D6TYN3"/>
<dbReference type="Proteomes" id="UP000004508">
    <property type="component" value="Unassembled WGS sequence"/>
</dbReference>
<dbReference type="InParanoid" id="D6TYN3"/>
<organism evidence="2 3">
    <name type="scientific">Ktedonobacter racemifer DSM 44963</name>
    <dbReference type="NCBI Taxonomy" id="485913"/>
    <lineage>
        <taxon>Bacteria</taxon>
        <taxon>Bacillati</taxon>
        <taxon>Chloroflexota</taxon>
        <taxon>Ktedonobacteria</taxon>
        <taxon>Ktedonobacterales</taxon>
        <taxon>Ktedonobacteraceae</taxon>
        <taxon>Ktedonobacter</taxon>
    </lineage>
</organism>
<dbReference type="EMBL" id="ADVG01000004">
    <property type="protein sequence ID" value="EFH82950.1"/>
    <property type="molecule type" value="Genomic_DNA"/>
</dbReference>
<reference evidence="2 3" key="1">
    <citation type="journal article" date="2011" name="Stand. Genomic Sci.">
        <title>Non-contiguous finished genome sequence and contextual data of the filamentous soil bacterium Ktedonobacter racemifer type strain (SOSP1-21).</title>
        <authorList>
            <person name="Chang Y.J."/>
            <person name="Land M."/>
            <person name="Hauser L."/>
            <person name="Chertkov O."/>
            <person name="Del Rio T.G."/>
            <person name="Nolan M."/>
            <person name="Copeland A."/>
            <person name="Tice H."/>
            <person name="Cheng J.F."/>
            <person name="Lucas S."/>
            <person name="Han C."/>
            <person name="Goodwin L."/>
            <person name="Pitluck S."/>
            <person name="Ivanova N."/>
            <person name="Ovchinikova G."/>
            <person name="Pati A."/>
            <person name="Chen A."/>
            <person name="Palaniappan K."/>
            <person name="Mavromatis K."/>
            <person name="Liolios K."/>
            <person name="Brettin T."/>
            <person name="Fiebig A."/>
            <person name="Rohde M."/>
            <person name="Abt B."/>
            <person name="Goker M."/>
            <person name="Detter J.C."/>
            <person name="Woyke T."/>
            <person name="Bristow J."/>
            <person name="Eisen J.A."/>
            <person name="Markowitz V."/>
            <person name="Hugenholtz P."/>
            <person name="Kyrpides N.C."/>
            <person name="Klenk H.P."/>
            <person name="Lapidus A."/>
        </authorList>
    </citation>
    <scope>NUCLEOTIDE SEQUENCE [LARGE SCALE GENOMIC DNA]</scope>
    <source>
        <strain evidence="3">DSM 44963</strain>
        <strain evidence="2">SOSP1-21</strain>
    </source>
</reference>
<evidence type="ECO:0000313" key="1">
    <source>
        <dbReference type="EMBL" id="EFH82950.1"/>
    </source>
</evidence>
<name>D6TYN3_KTERA</name>
<keyword evidence="3" id="KW-1185">Reference proteome</keyword>
<evidence type="ECO:0000313" key="2">
    <source>
        <dbReference type="EMBL" id="EFH85108.1"/>
    </source>
</evidence>
<protein>
    <submittedName>
        <fullName evidence="2">Uncharacterized protein</fullName>
    </submittedName>
</protein>